<dbReference type="RefSeq" id="XP_001838560.2">
    <property type="nucleotide sequence ID" value="XM_001838508.2"/>
</dbReference>
<evidence type="ECO:0000313" key="2">
    <source>
        <dbReference type="EMBL" id="EAU83253.2"/>
    </source>
</evidence>
<dbReference type="AlphaFoldDB" id="A8P3J9"/>
<accession>A8P3J9</accession>
<dbReference type="GeneID" id="6015152"/>
<keyword evidence="3" id="KW-1185">Reference proteome</keyword>
<dbReference type="VEuPathDB" id="FungiDB:CC1G_11889"/>
<sequence>MSPRQSYIRKYMAKASITDTSLRDILDAKDDDSDSMDSYLTSDGSDQSSMPEWDFDSNFSDIDPDTGANVRDLEDDPMESRMFPSLAAQRSQTPGLFNESLDKGPQVAWKVFALPLRRQDIRDFLKRHCQERYRSKCPPPVDHHTFALVFREYFPPQISRVAYIRIPSGDGTSTPEIKLFALVLGSNATMEDLEKTENEELALKAREILNVSTPFGWYFVVSGEFATRKYGSSW</sequence>
<evidence type="ECO:0000256" key="1">
    <source>
        <dbReference type="SAM" id="MobiDB-lite"/>
    </source>
</evidence>
<dbReference type="HOGENOM" id="CLU_1184948_0_0_1"/>
<gene>
    <name evidence="2" type="ORF">CC1G_11889</name>
</gene>
<evidence type="ECO:0000313" key="3">
    <source>
        <dbReference type="Proteomes" id="UP000001861"/>
    </source>
</evidence>
<proteinExistence type="predicted"/>
<feature type="region of interest" description="Disordered" evidence="1">
    <location>
        <begin position="27"/>
        <end position="68"/>
    </location>
</feature>
<name>A8P3J9_COPC7</name>
<dbReference type="KEGG" id="cci:CC1G_11889"/>
<comment type="caution">
    <text evidence="2">The sequence shown here is derived from an EMBL/GenBank/DDBJ whole genome shotgun (WGS) entry which is preliminary data.</text>
</comment>
<dbReference type="Proteomes" id="UP000001861">
    <property type="component" value="Unassembled WGS sequence"/>
</dbReference>
<protein>
    <submittedName>
        <fullName evidence="2">Uncharacterized protein</fullName>
    </submittedName>
</protein>
<organism evidence="2 3">
    <name type="scientific">Coprinopsis cinerea (strain Okayama-7 / 130 / ATCC MYA-4618 / FGSC 9003)</name>
    <name type="common">Inky cap fungus</name>
    <name type="synonym">Hormographiella aspergillata</name>
    <dbReference type="NCBI Taxonomy" id="240176"/>
    <lineage>
        <taxon>Eukaryota</taxon>
        <taxon>Fungi</taxon>
        <taxon>Dikarya</taxon>
        <taxon>Basidiomycota</taxon>
        <taxon>Agaricomycotina</taxon>
        <taxon>Agaricomycetes</taxon>
        <taxon>Agaricomycetidae</taxon>
        <taxon>Agaricales</taxon>
        <taxon>Agaricineae</taxon>
        <taxon>Psathyrellaceae</taxon>
        <taxon>Coprinopsis</taxon>
    </lineage>
</organism>
<dbReference type="InParanoid" id="A8P3J9"/>
<dbReference type="EMBL" id="AACS02000004">
    <property type="protein sequence ID" value="EAU83253.2"/>
    <property type="molecule type" value="Genomic_DNA"/>
</dbReference>
<reference evidence="2 3" key="1">
    <citation type="journal article" date="2010" name="Proc. Natl. Acad. Sci. U.S.A.">
        <title>Insights into evolution of multicellular fungi from the assembled chromosomes of the mushroom Coprinopsis cinerea (Coprinus cinereus).</title>
        <authorList>
            <person name="Stajich J.E."/>
            <person name="Wilke S.K."/>
            <person name="Ahren D."/>
            <person name="Au C.H."/>
            <person name="Birren B.W."/>
            <person name="Borodovsky M."/>
            <person name="Burns C."/>
            <person name="Canback B."/>
            <person name="Casselton L.A."/>
            <person name="Cheng C.K."/>
            <person name="Deng J."/>
            <person name="Dietrich F.S."/>
            <person name="Fargo D.C."/>
            <person name="Farman M.L."/>
            <person name="Gathman A.C."/>
            <person name="Goldberg J."/>
            <person name="Guigo R."/>
            <person name="Hoegger P.J."/>
            <person name="Hooker J.B."/>
            <person name="Huggins A."/>
            <person name="James T.Y."/>
            <person name="Kamada T."/>
            <person name="Kilaru S."/>
            <person name="Kodira C."/>
            <person name="Kues U."/>
            <person name="Kupfer D."/>
            <person name="Kwan H.S."/>
            <person name="Lomsadze A."/>
            <person name="Li W."/>
            <person name="Lilly W.W."/>
            <person name="Ma L.J."/>
            <person name="Mackey A.J."/>
            <person name="Manning G."/>
            <person name="Martin F."/>
            <person name="Muraguchi H."/>
            <person name="Natvig D.O."/>
            <person name="Palmerini H."/>
            <person name="Ramesh M.A."/>
            <person name="Rehmeyer C.J."/>
            <person name="Roe B.A."/>
            <person name="Shenoy N."/>
            <person name="Stanke M."/>
            <person name="Ter-Hovhannisyan V."/>
            <person name="Tunlid A."/>
            <person name="Velagapudi R."/>
            <person name="Vision T.J."/>
            <person name="Zeng Q."/>
            <person name="Zolan M.E."/>
            <person name="Pukkila P.J."/>
        </authorList>
    </citation>
    <scope>NUCLEOTIDE SEQUENCE [LARGE SCALE GENOMIC DNA]</scope>
    <source>
        <strain evidence="3">Okayama-7 / 130 / ATCC MYA-4618 / FGSC 9003</strain>
    </source>
</reference>